<accession>E0V8Y4</accession>
<dbReference type="GeneID" id="8233316"/>
<reference evidence="2" key="3">
    <citation type="submission" date="2020-05" db="UniProtKB">
        <authorList>
            <consortium name="EnsemblMetazoa"/>
        </authorList>
    </citation>
    <scope>IDENTIFICATION</scope>
    <source>
        <strain evidence="2">USDA</strain>
    </source>
</reference>
<dbReference type="CTD" id="8233316"/>
<dbReference type="InParanoid" id="E0V8Y4"/>
<dbReference type="Proteomes" id="UP000009046">
    <property type="component" value="Unassembled WGS sequence"/>
</dbReference>
<dbReference type="VEuPathDB" id="VectorBase:PHUM002030"/>
<dbReference type="AlphaFoldDB" id="E0V8Y4"/>
<dbReference type="KEGG" id="phu:Phum_PHUM002030"/>
<dbReference type="eggNOG" id="ENOG502T90C">
    <property type="taxonomic scope" value="Eukaryota"/>
</dbReference>
<dbReference type="HOGENOM" id="CLU_1798935_0_0_1"/>
<dbReference type="RefSeq" id="XP_002422578.1">
    <property type="nucleotide sequence ID" value="XM_002422533.1"/>
</dbReference>
<evidence type="ECO:0000313" key="1">
    <source>
        <dbReference type="EMBL" id="EEB09840.1"/>
    </source>
</evidence>
<organism>
    <name type="scientific">Pediculus humanus subsp. corporis</name>
    <name type="common">Body louse</name>
    <dbReference type="NCBI Taxonomy" id="121224"/>
    <lineage>
        <taxon>Eukaryota</taxon>
        <taxon>Metazoa</taxon>
        <taxon>Ecdysozoa</taxon>
        <taxon>Arthropoda</taxon>
        <taxon>Hexapoda</taxon>
        <taxon>Insecta</taxon>
        <taxon>Pterygota</taxon>
        <taxon>Neoptera</taxon>
        <taxon>Paraneoptera</taxon>
        <taxon>Psocodea</taxon>
        <taxon>Troctomorpha</taxon>
        <taxon>Phthiraptera</taxon>
        <taxon>Anoplura</taxon>
        <taxon>Pediculidae</taxon>
        <taxon>Pediculus</taxon>
    </lineage>
</organism>
<protein>
    <submittedName>
        <fullName evidence="1 2">Uncharacterized protein</fullName>
    </submittedName>
</protein>
<evidence type="ECO:0000313" key="2">
    <source>
        <dbReference type="EnsemblMetazoa" id="PHUM002030-PA"/>
    </source>
</evidence>
<dbReference type="EnsemblMetazoa" id="PHUM002030-RA">
    <property type="protein sequence ID" value="PHUM002030-PA"/>
    <property type="gene ID" value="PHUM002030"/>
</dbReference>
<evidence type="ECO:0000313" key="3">
    <source>
        <dbReference type="Proteomes" id="UP000009046"/>
    </source>
</evidence>
<keyword evidence="3" id="KW-1185">Reference proteome</keyword>
<gene>
    <name evidence="2" type="primary">8233316</name>
    <name evidence="1" type="ORF">Phum_PHUM002030</name>
</gene>
<reference evidence="1" key="1">
    <citation type="submission" date="2007-04" db="EMBL/GenBank/DDBJ databases">
        <title>Annotation of Pediculus humanus corporis strain USDA.</title>
        <authorList>
            <person name="Kirkness E."/>
            <person name="Hannick L."/>
            <person name="Hass B."/>
            <person name="Bruggner R."/>
            <person name="Lawson D."/>
            <person name="Bidwell S."/>
            <person name="Joardar V."/>
            <person name="Caler E."/>
            <person name="Walenz B."/>
            <person name="Inman J."/>
            <person name="Schobel S."/>
            <person name="Galinsky K."/>
            <person name="Amedeo P."/>
            <person name="Strausberg R."/>
        </authorList>
    </citation>
    <scope>NUCLEOTIDE SEQUENCE</scope>
    <source>
        <strain evidence="1">USDA</strain>
    </source>
</reference>
<sequence length="132" mass="15222">MAFLNLDKEFENQLNLARKFITKIKDKQAIKYISVLTGLKSDDPLVKRNRNSFFKYFLQVLENQLNEFMSDPIKYLQKEVLNTGGKVTSHWSKDNRSYVSAKMIPGRGALLYMAVSSSAQPEWDIRTGPPKM</sequence>
<reference evidence="1" key="2">
    <citation type="submission" date="2007-04" db="EMBL/GenBank/DDBJ databases">
        <title>The genome of the human body louse.</title>
        <authorList>
            <consortium name="The Human Body Louse Genome Consortium"/>
            <person name="Kirkness E."/>
            <person name="Walenz B."/>
            <person name="Hass B."/>
            <person name="Bruggner R."/>
            <person name="Strausberg R."/>
        </authorList>
    </citation>
    <scope>NUCLEOTIDE SEQUENCE</scope>
    <source>
        <strain evidence="1">USDA</strain>
    </source>
</reference>
<dbReference type="EMBL" id="DS234986">
    <property type="protein sequence ID" value="EEB09840.1"/>
    <property type="molecule type" value="Genomic_DNA"/>
</dbReference>
<name>E0V8Y4_PEDHC</name>
<dbReference type="EMBL" id="AAZO01000029">
    <property type="status" value="NOT_ANNOTATED_CDS"/>
    <property type="molecule type" value="Genomic_DNA"/>
</dbReference>
<proteinExistence type="predicted"/>
<dbReference type="OrthoDB" id="6599787at2759"/>
<dbReference type="STRING" id="121224.E0V8Y4"/>